<dbReference type="OrthoDB" id="7068443at2"/>
<evidence type="ECO:0000313" key="2">
    <source>
        <dbReference type="Proteomes" id="UP000094849"/>
    </source>
</evidence>
<proteinExistence type="predicted"/>
<dbReference type="GO" id="GO:0016740">
    <property type="term" value="F:transferase activity"/>
    <property type="evidence" value="ECO:0007669"/>
    <property type="project" value="UniProtKB-KW"/>
</dbReference>
<organism evidence="1 2">
    <name type="scientific">Candidatus Thiodiazotropha endoloripes</name>
    <dbReference type="NCBI Taxonomy" id="1818881"/>
    <lineage>
        <taxon>Bacteria</taxon>
        <taxon>Pseudomonadati</taxon>
        <taxon>Pseudomonadota</taxon>
        <taxon>Gammaproteobacteria</taxon>
        <taxon>Chromatiales</taxon>
        <taxon>Sedimenticolaceae</taxon>
        <taxon>Candidatus Thiodiazotropha</taxon>
    </lineage>
</organism>
<keyword evidence="2" id="KW-1185">Reference proteome</keyword>
<protein>
    <submittedName>
        <fullName evidence="1">Glutamyl-tRNA amidotransferase</fullName>
    </submittedName>
</protein>
<keyword evidence="1" id="KW-0808">Transferase</keyword>
<gene>
    <name evidence="1" type="ORF">A3196_01790</name>
</gene>
<dbReference type="STRING" id="1818881.A3196_01790"/>
<comment type="caution">
    <text evidence="1">The sequence shown here is derived from an EMBL/GenBank/DDBJ whole genome shotgun (WGS) entry which is preliminary data.</text>
</comment>
<evidence type="ECO:0000313" key="1">
    <source>
        <dbReference type="EMBL" id="ODB95594.1"/>
    </source>
</evidence>
<sequence>MNRRAIFLTLLLSVAACQNSQDIDLNQLTPEERRSVESLAWLSDVNVERDVQAALDKRDKRLLGMMGRATDLPGVPTELTSKAKTICGIRYVEGSTDVVRGEVHLKLLQRAYDYAAAYNQAILKQCLDK</sequence>
<name>A0A1E2UM33_9GAMM</name>
<accession>A0A1E2UM33</accession>
<dbReference type="AlphaFoldDB" id="A0A1E2UM33"/>
<dbReference type="Proteomes" id="UP000094849">
    <property type="component" value="Unassembled WGS sequence"/>
</dbReference>
<reference evidence="1 2" key="1">
    <citation type="submission" date="2016-03" db="EMBL/GenBank/DDBJ databases">
        <title>Chemosynthetic sulphur-oxidizing symbionts of marine invertebrate animals are capable of nitrogen fixation.</title>
        <authorList>
            <person name="Petersen J.M."/>
            <person name="Kemper A."/>
            <person name="Gruber-Vodicka H."/>
            <person name="Cardini U."/>
            <person name="Geest Mvander."/>
            <person name="Kleiner M."/>
            <person name="Bulgheresi S."/>
            <person name="Fussmann M."/>
            <person name="Herbold C."/>
            <person name="Seah B.K.B."/>
            <person name="Antony C.Paul."/>
            <person name="Liu D."/>
            <person name="Belitz A."/>
            <person name="Weber M."/>
        </authorList>
    </citation>
    <scope>NUCLEOTIDE SEQUENCE [LARGE SCALE GENOMIC DNA]</scope>
    <source>
        <strain evidence="1">G_D</strain>
    </source>
</reference>
<dbReference type="EMBL" id="LVJZ01000003">
    <property type="protein sequence ID" value="ODB95594.1"/>
    <property type="molecule type" value="Genomic_DNA"/>
</dbReference>